<feature type="non-terminal residue" evidence="2">
    <location>
        <position position="1"/>
    </location>
</feature>
<dbReference type="PANTHER" id="PTHR33408">
    <property type="entry name" value="TRANSPOSASE"/>
    <property type="match status" value="1"/>
</dbReference>
<proteinExistence type="predicted"/>
<reference evidence="2" key="1">
    <citation type="journal article" date="2014" name="Front. Microbiol.">
        <title>High frequency of phylogenetically diverse reductive dehalogenase-homologous genes in deep subseafloor sedimentary metagenomes.</title>
        <authorList>
            <person name="Kawai M."/>
            <person name="Futagami T."/>
            <person name="Toyoda A."/>
            <person name="Takaki Y."/>
            <person name="Nishi S."/>
            <person name="Hori S."/>
            <person name="Arai W."/>
            <person name="Tsubouchi T."/>
            <person name="Morono Y."/>
            <person name="Uchiyama I."/>
            <person name="Ito T."/>
            <person name="Fujiyama A."/>
            <person name="Inagaki F."/>
            <person name="Takami H."/>
        </authorList>
    </citation>
    <scope>NUCLEOTIDE SEQUENCE</scope>
    <source>
        <strain evidence="2">Expedition CK06-06</strain>
    </source>
</reference>
<name>X0Z3G8_9ZZZZ</name>
<feature type="domain" description="Transposase DDE" evidence="1">
    <location>
        <begin position="64"/>
        <end position="190"/>
    </location>
</feature>
<evidence type="ECO:0000259" key="1">
    <source>
        <dbReference type="Pfam" id="PF13751"/>
    </source>
</evidence>
<protein>
    <recommendedName>
        <fullName evidence="1">Transposase DDE domain-containing protein</fullName>
    </recommendedName>
</protein>
<dbReference type="InterPro" id="IPR025668">
    <property type="entry name" value="Tnp_DDE_dom"/>
</dbReference>
<accession>X0Z3G8</accession>
<gene>
    <name evidence="2" type="ORF">S01H4_17693</name>
</gene>
<evidence type="ECO:0000313" key="2">
    <source>
        <dbReference type="EMBL" id="GAG63875.1"/>
    </source>
</evidence>
<dbReference type="PANTHER" id="PTHR33408:SF2">
    <property type="entry name" value="TRANSPOSASE DDE DOMAIN-CONTAINING PROTEIN"/>
    <property type="match status" value="1"/>
</dbReference>
<dbReference type="AlphaFoldDB" id="X0Z3G8"/>
<sequence length="204" mass="23276">EDRFAMKTKKLIGDTAYGAAEFLGWMVNEKAIEPHVPIFEKGERSDGTFSRSDFSFDEQADQYTCPNGKQLKRFRRRFSKPRSGITKANTINYSSSQHDCKACPLKEQCCPNTVKRKVTRSVHEAARDVARAVARTEGYRRTRRQRKQVEMLFGHMKRILKVDRLRLRGLSGAQDEFLLTATAQNLRRMAKYLGTDPPVASGIA</sequence>
<dbReference type="Pfam" id="PF13751">
    <property type="entry name" value="DDE_Tnp_1_6"/>
    <property type="match status" value="1"/>
</dbReference>
<organism evidence="2">
    <name type="scientific">marine sediment metagenome</name>
    <dbReference type="NCBI Taxonomy" id="412755"/>
    <lineage>
        <taxon>unclassified sequences</taxon>
        <taxon>metagenomes</taxon>
        <taxon>ecological metagenomes</taxon>
    </lineage>
</organism>
<dbReference type="EMBL" id="BART01007808">
    <property type="protein sequence ID" value="GAG63875.1"/>
    <property type="molecule type" value="Genomic_DNA"/>
</dbReference>
<comment type="caution">
    <text evidence="2">The sequence shown here is derived from an EMBL/GenBank/DDBJ whole genome shotgun (WGS) entry which is preliminary data.</text>
</comment>